<dbReference type="InterPro" id="IPR035965">
    <property type="entry name" value="PAS-like_dom_sf"/>
</dbReference>
<evidence type="ECO:0000256" key="2">
    <source>
        <dbReference type="SAM" id="Phobius"/>
    </source>
</evidence>
<evidence type="ECO:0000313" key="4">
    <source>
        <dbReference type="EnsemblProtists" id="EOD07640"/>
    </source>
</evidence>
<dbReference type="HOGENOM" id="CLU_955081_0_0_1"/>
<dbReference type="KEGG" id="ehx:EMIHUDRAFT_438476"/>
<dbReference type="Gene3D" id="3.30.450.20">
    <property type="entry name" value="PAS domain"/>
    <property type="match status" value="1"/>
</dbReference>
<accession>A0A0D3I8Q5</accession>
<dbReference type="STRING" id="2903.R1CZ40"/>
<dbReference type="EnsemblProtists" id="EOD07640">
    <property type="protein sequence ID" value="EOD07640"/>
    <property type="gene ID" value="EMIHUDRAFT_438476"/>
</dbReference>
<organism evidence="4 5">
    <name type="scientific">Emiliania huxleyi (strain CCMP1516)</name>
    <dbReference type="NCBI Taxonomy" id="280463"/>
    <lineage>
        <taxon>Eukaryota</taxon>
        <taxon>Haptista</taxon>
        <taxon>Haptophyta</taxon>
        <taxon>Prymnesiophyceae</taxon>
        <taxon>Isochrysidales</taxon>
        <taxon>Noelaerhabdaceae</taxon>
        <taxon>Emiliania</taxon>
    </lineage>
</organism>
<reference evidence="4" key="2">
    <citation type="submission" date="2024-10" db="UniProtKB">
        <authorList>
            <consortium name="EnsemblProtists"/>
        </authorList>
    </citation>
    <scope>IDENTIFICATION</scope>
</reference>
<dbReference type="PaxDb" id="2903-EOD07640"/>
<proteinExistence type="predicted"/>
<evidence type="ECO:0000313" key="5">
    <source>
        <dbReference type="Proteomes" id="UP000013827"/>
    </source>
</evidence>
<dbReference type="Proteomes" id="UP000013827">
    <property type="component" value="Unassembled WGS sequence"/>
</dbReference>
<keyword evidence="2" id="KW-1133">Transmembrane helix</keyword>
<reference evidence="5" key="1">
    <citation type="journal article" date="2013" name="Nature">
        <title>Pan genome of the phytoplankton Emiliania underpins its global distribution.</title>
        <authorList>
            <person name="Read B.A."/>
            <person name="Kegel J."/>
            <person name="Klute M.J."/>
            <person name="Kuo A."/>
            <person name="Lefebvre S.C."/>
            <person name="Maumus F."/>
            <person name="Mayer C."/>
            <person name="Miller J."/>
            <person name="Monier A."/>
            <person name="Salamov A."/>
            <person name="Young J."/>
            <person name="Aguilar M."/>
            <person name="Claverie J.M."/>
            <person name="Frickenhaus S."/>
            <person name="Gonzalez K."/>
            <person name="Herman E.K."/>
            <person name="Lin Y.C."/>
            <person name="Napier J."/>
            <person name="Ogata H."/>
            <person name="Sarno A.F."/>
            <person name="Shmutz J."/>
            <person name="Schroeder D."/>
            <person name="de Vargas C."/>
            <person name="Verret F."/>
            <person name="von Dassow P."/>
            <person name="Valentin K."/>
            <person name="Van de Peer Y."/>
            <person name="Wheeler G."/>
            <person name="Dacks J.B."/>
            <person name="Delwiche C.F."/>
            <person name="Dyhrman S.T."/>
            <person name="Glockner G."/>
            <person name="John U."/>
            <person name="Richards T."/>
            <person name="Worden A.Z."/>
            <person name="Zhang X."/>
            <person name="Grigoriev I.V."/>
            <person name="Allen A.E."/>
            <person name="Bidle K."/>
            <person name="Borodovsky M."/>
            <person name="Bowler C."/>
            <person name="Brownlee C."/>
            <person name="Cock J.M."/>
            <person name="Elias M."/>
            <person name="Gladyshev V.N."/>
            <person name="Groth M."/>
            <person name="Guda C."/>
            <person name="Hadaegh A."/>
            <person name="Iglesias-Rodriguez M.D."/>
            <person name="Jenkins J."/>
            <person name="Jones B.M."/>
            <person name="Lawson T."/>
            <person name="Leese F."/>
            <person name="Lindquist E."/>
            <person name="Lobanov A."/>
            <person name="Lomsadze A."/>
            <person name="Malik S.B."/>
            <person name="Marsh M.E."/>
            <person name="Mackinder L."/>
            <person name="Mock T."/>
            <person name="Mueller-Roeber B."/>
            <person name="Pagarete A."/>
            <person name="Parker M."/>
            <person name="Probert I."/>
            <person name="Quesneville H."/>
            <person name="Raines C."/>
            <person name="Rensing S.A."/>
            <person name="Riano-Pachon D.M."/>
            <person name="Richier S."/>
            <person name="Rokitta S."/>
            <person name="Shiraiwa Y."/>
            <person name="Soanes D.M."/>
            <person name="van der Giezen M."/>
            <person name="Wahlund T.M."/>
            <person name="Williams B."/>
            <person name="Wilson W."/>
            <person name="Wolfe G."/>
            <person name="Wurch L.L."/>
        </authorList>
    </citation>
    <scope>NUCLEOTIDE SEQUENCE</scope>
</reference>
<feature type="domain" description="PAS" evidence="3">
    <location>
        <begin position="13"/>
        <end position="59"/>
    </location>
</feature>
<keyword evidence="5" id="KW-1185">Reference proteome</keyword>
<keyword evidence="2" id="KW-0812">Transmembrane</keyword>
<dbReference type="SUPFAM" id="SSF55785">
    <property type="entry name" value="PYP-like sensor domain (PAS domain)"/>
    <property type="match status" value="1"/>
</dbReference>
<feature type="transmembrane region" description="Helical" evidence="2">
    <location>
        <begin position="190"/>
        <end position="210"/>
    </location>
</feature>
<dbReference type="NCBIfam" id="TIGR00229">
    <property type="entry name" value="sensory_box"/>
    <property type="match status" value="1"/>
</dbReference>
<evidence type="ECO:0000256" key="1">
    <source>
        <dbReference type="SAM" id="MobiDB-lite"/>
    </source>
</evidence>
<dbReference type="Pfam" id="PF13426">
    <property type="entry name" value="PAS_9"/>
    <property type="match status" value="1"/>
</dbReference>
<dbReference type="PROSITE" id="PS50112">
    <property type="entry name" value="PAS"/>
    <property type="match status" value="1"/>
</dbReference>
<evidence type="ECO:0000259" key="3">
    <source>
        <dbReference type="PROSITE" id="PS50112"/>
    </source>
</evidence>
<feature type="compositionally biased region" description="Gly residues" evidence="1">
    <location>
        <begin position="259"/>
        <end position="272"/>
    </location>
</feature>
<dbReference type="AlphaFoldDB" id="A0A0D3I8Q5"/>
<dbReference type="InterPro" id="IPR000014">
    <property type="entry name" value="PAS"/>
</dbReference>
<keyword evidence="2" id="KW-0472">Membrane</keyword>
<dbReference type="CDD" id="cd00130">
    <property type="entry name" value="PAS"/>
    <property type="match status" value="1"/>
</dbReference>
<sequence length="292" mass="30132">MDDWSLSAELGSPPRALDLLMHECTSAAVVVDEHNKILACNAKWVAMCGYTPAEALGKSPRMLQGPLTDQGKAKLFAEEVRARGGARAMLANYCKDGIAFVHALSATRVTDRSTGHVLYFTEGRHVKEPAVCRAILKTDRAASTTAATTTTNSATPSSSSAAAAIGIAIAVAVSGAAVAAGGHVSSLPRLLLLPSAIPLAIVVLSLAVVATEKFPSPHVAPLLGTFSEPARTLLGADLAEPLVAPSPSRLLSRQERGGARGGARGARGGLAGKAGQRRRSLRTAHLGRLQQG</sequence>
<protein>
    <recommendedName>
        <fullName evidence="3">PAS domain-containing protein</fullName>
    </recommendedName>
</protein>
<feature type="transmembrane region" description="Helical" evidence="2">
    <location>
        <begin position="161"/>
        <end position="184"/>
    </location>
</feature>
<dbReference type="RefSeq" id="XP_005760069.1">
    <property type="nucleotide sequence ID" value="XM_005760012.1"/>
</dbReference>
<dbReference type="GeneID" id="17253911"/>
<feature type="region of interest" description="Disordered" evidence="1">
    <location>
        <begin position="245"/>
        <end position="292"/>
    </location>
</feature>
<name>A0A0D3I8Q5_EMIH1</name>